<keyword evidence="7" id="KW-0472">Membrane</keyword>
<dbReference type="InterPro" id="IPR033124">
    <property type="entry name" value="Ser_caboxypep_his_AS"/>
</dbReference>
<dbReference type="Gene3D" id="3.40.50.1820">
    <property type="entry name" value="alpha/beta hydrolase"/>
    <property type="match status" value="1"/>
</dbReference>
<proteinExistence type="inferred from homology"/>
<dbReference type="Pfam" id="PF00450">
    <property type="entry name" value="Peptidase_S10"/>
    <property type="match status" value="1"/>
</dbReference>
<dbReference type="GO" id="GO:0006508">
    <property type="term" value="P:proteolysis"/>
    <property type="evidence" value="ECO:0007669"/>
    <property type="project" value="UniProtKB-KW"/>
</dbReference>
<dbReference type="EMBL" id="JANKHO010003869">
    <property type="protein sequence ID" value="KAJ3480480.1"/>
    <property type="molecule type" value="Genomic_DNA"/>
</dbReference>
<keyword evidence="4" id="KW-0378">Hydrolase</keyword>
<evidence type="ECO:0000256" key="3">
    <source>
        <dbReference type="ARBA" id="ARBA00022670"/>
    </source>
</evidence>
<dbReference type="AlphaFoldDB" id="A0A9W8JQT5"/>
<evidence type="ECO:0000256" key="4">
    <source>
        <dbReference type="ARBA" id="ARBA00022801"/>
    </source>
</evidence>
<keyword evidence="5" id="KW-0325">Glycoprotein</keyword>
<evidence type="ECO:0000256" key="6">
    <source>
        <dbReference type="SAM" id="MobiDB-lite"/>
    </source>
</evidence>
<keyword evidence="9" id="KW-1185">Reference proteome</keyword>
<keyword evidence="3" id="KW-0645">Protease</keyword>
<keyword evidence="7" id="KW-1133">Transmembrane helix</keyword>
<dbReference type="InterPro" id="IPR001563">
    <property type="entry name" value="Peptidase_S10"/>
</dbReference>
<name>A0A9W8JQT5_9AGAR</name>
<evidence type="ECO:0000256" key="1">
    <source>
        <dbReference type="ARBA" id="ARBA00009431"/>
    </source>
</evidence>
<evidence type="ECO:0000313" key="9">
    <source>
        <dbReference type="Proteomes" id="UP001148786"/>
    </source>
</evidence>
<reference evidence="8" key="1">
    <citation type="submission" date="2022-07" db="EMBL/GenBank/DDBJ databases">
        <title>Genome Sequence of Agrocybe chaxingu.</title>
        <authorList>
            <person name="Buettner E."/>
        </authorList>
    </citation>
    <scope>NUCLEOTIDE SEQUENCE</scope>
    <source>
        <strain evidence="8">MP-N11</strain>
    </source>
</reference>
<dbReference type="Proteomes" id="UP001148786">
    <property type="component" value="Unassembled WGS sequence"/>
</dbReference>
<comment type="similarity">
    <text evidence="1">Belongs to the peptidase S10 family.</text>
</comment>
<gene>
    <name evidence="8" type="ORF">NLJ89_g12275</name>
</gene>
<organism evidence="8 9">
    <name type="scientific">Agrocybe chaxingu</name>
    <dbReference type="NCBI Taxonomy" id="84603"/>
    <lineage>
        <taxon>Eukaryota</taxon>
        <taxon>Fungi</taxon>
        <taxon>Dikarya</taxon>
        <taxon>Basidiomycota</taxon>
        <taxon>Agaricomycotina</taxon>
        <taxon>Agaricomycetes</taxon>
        <taxon>Agaricomycetidae</taxon>
        <taxon>Agaricales</taxon>
        <taxon>Agaricineae</taxon>
        <taxon>Strophariaceae</taxon>
        <taxon>Agrocybe</taxon>
    </lineage>
</organism>
<dbReference type="InterPro" id="IPR029058">
    <property type="entry name" value="AB_hydrolase_fold"/>
</dbReference>
<dbReference type="OrthoDB" id="443318at2759"/>
<evidence type="ECO:0000313" key="8">
    <source>
        <dbReference type="EMBL" id="KAJ3480480.1"/>
    </source>
</evidence>
<dbReference type="GO" id="GO:0004185">
    <property type="term" value="F:serine-type carboxypeptidase activity"/>
    <property type="evidence" value="ECO:0007669"/>
    <property type="project" value="InterPro"/>
</dbReference>
<feature type="region of interest" description="Disordered" evidence="6">
    <location>
        <begin position="139"/>
        <end position="193"/>
    </location>
</feature>
<protein>
    <submittedName>
        <fullName evidence="8">Uncharacterized protein</fullName>
    </submittedName>
</protein>
<evidence type="ECO:0000256" key="5">
    <source>
        <dbReference type="ARBA" id="ARBA00023180"/>
    </source>
</evidence>
<dbReference type="PROSITE" id="PS00560">
    <property type="entry name" value="CARBOXYPEPT_SER_HIS"/>
    <property type="match status" value="1"/>
</dbReference>
<evidence type="ECO:0000256" key="7">
    <source>
        <dbReference type="SAM" id="Phobius"/>
    </source>
</evidence>
<comment type="caution">
    <text evidence="8">The sequence shown here is derived from an EMBL/GenBank/DDBJ whole genome shotgun (WGS) entry which is preliminary data.</text>
</comment>
<dbReference type="SUPFAM" id="SSF53474">
    <property type="entry name" value="alpha/beta-Hydrolases"/>
    <property type="match status" value="1"/>
</dbReference>
<keyword evidence="2" id="KW-0121">Carboxypeptidase</keyword>
<keyword evidence="7" id="KW-0812">Transmembrane</keyword>
<sequence>MIKALSWNGATGLGTVQTQPWTVNSQPAGTWVTSRNLTYAKIFNASHMAPFDVPHITHDMILRFMGVNFTALVDGSARIPSATPEQDKAMWEAYYNAGSAALVLVLVFVVIGTFVWCRLRKKRVQLPFSQAEESIPLNSALRRENGDDSEDDVSKKGKGKQRQRVDETQADPPIFDVGDSDDEDYKHTSTKGK</sequence>
<accession>A0A9W8JQT5</accession>
<evidence type="ECO:0000256" key="2">
    <source>
        <dbReference type="ARBA" id="ARBA00022645"/>
    </source>
</evidence>
<feature type="transmembrane region" description="Helical" evidence="7">
    <location>
        <begin position="93"/>
        <end position="117"/>
    </location>
</feature>